<dbReference type="VEuPathDB" id="FungiDB:ZTRI_7.58"/>
<proteinExistence type="predicted"/>
<organism evidence="2 3">
    <name type="scientific">Zymoseptoria tritici (strain CBS 115943 / IPO323)</name>
    <name type="common">Speckled leaf blotch fungus</name>
    <name type="synonym">Septoria tritici</name>
    <dbReference type="NCBI Taxonomy" id="336722"/>
    <lineage>
        <taxon>Eukaryota</taxon>
        <taxon>Fungi</taxon>
        <taxon>Dikarya</taxon>
        <taxon>Ascomycota</taxon>
        <taxon>Pezizomycotina</taxon>
        <taxon>Dothideomycetes</taxon>
        <taxon>Dothideomycetidae</taxon>
        <taxon>Mycosphaerellales</taxon>
        <taxon>Mycosphaerellaceae</taxon>
        <taxon>Zymoseptoria</taxon>
    </lineage>
</organism>
<dbReference type="HOGENOM" id="CLU_1289867_0_0_1"/>
<dbReference type="RefSeq" id="XP_003851291.1">
    <property type="nucleotide sequence ID" value="XM_003851243.1"/>
</dbReference>
<name>F9XGH1_ZYMTI</name>
<gene>
    <name evidence="2" type="ORF">MYCGRDRAFT_94245</name>
</gene>
<accession>F9XGH1</accession>
<dbReference type="EMBL" id="CM001202">
    <property type="protein sequence ID" value="EGP86267.1"/>
    <property type="molecule type" value="Genomic_DNA"/>
</dbReference>
<dbReference type="InParanoid" id="F9XGH1"/>
<sequence length="214" mass="24602">MAPKSSQQRTQSSGESCSDEPSQPLEYSQPAAQINNDQIQQAVKLHKERSQARRAEREQAIRAERKKNLARIAKRKTECERKYEENRISNLRPKLDRLRELLQRKRDLESEIEENFGQIDQAMRSTVAQAKVAVAVRMEELTPKEVFEIERLQAGVASLHSRLPVILDIGWGRRQQGQIVGFFEFSIGQDADSFCYEVDGRNLYIFPGRASDLL</sequence>
<feature type="compositionally biased region" description="Polar residues" evidence="1">
    <location>
        <begin position="1"/>
        <end position="21"/>
    </location>
</feature>
<evidence type="ECO:0000313" key="3">
    <source>
        <dbReference type="Proteomes" id="UP000008062"/>
    </source>
</evidence>
<dbReference type="GeneID" id="13401123"/>
<dbReference type="KEGG" id="ztr:MYCGRDRAFT_94245"/>
<reference evidence="2 3" key="1">
    <citation type="journal article" date="2011" name="PLoS Genet.">
        <title>Finished genome of the fungal wheat pathogen Mycosphaerella graminicola reveals dispensome structure, chromosome plasticity, and stealth pathogenesis.</title>
        <authorList>
            <person name="Goodwin S.B."/>
            <person name="Ben M'barek S."/>
            <person name="Dhillon B."/>
            <person name="Wittenberg A.H.J."/>
            <person name="Crane C.F."/>
            <person name="Hane J.K."/>
            <person name="Foster A.J."/>
            <person name="Van der Lee T.A.J."/>
            <person name="Grimwood J."/>
            <person name="Aerts A."/>
            <person name="Antoniw J."/>
            <person name="Bailey A."/>
            <person name="Bluhm B."/>
            <person name="Bowler J."/>
            <person name="Bristow J."/>
            <person name="van der Burgt A."/>
            <person name="Canto-Canche B."/>
            <person name="Churchill A.C.L."/>
            <person name="Conde-Ferraez L."/>
            <person name="Cools H.J."/>
            <person name="Coutinho P.M."/>
            <person name="Csukai M."/>
            <person name="Dehal P."/>
            <person name="De Wit P."/>
            <person name="Donzelli B."/>
            <person name="van de Geest H.C."/>
            <person name="van Ham R.C.H.J."/>
            <person name="Hammond-Kosack K.E."/>
            <person name="Henrissat B."/>
            <person name="Kilian A."/>
            <person name="Kobayashi A.K."/>
            <person name="Koopmann E."/>
            <person name="Kourmpetis Y."/>
            <person name="Kuzniar A."/>
            <person name="Lindquist E."/>
            <person name="Lombard V."/>
            <person name="Maliepaard C."/>
            <person name="Martins N."/>
            <person name="Mehrabi R."/>
            <person name="Nap J.P.H."/>
            <person name="Ponomarenko A."/>
            <person name="Rudd J.J."/>
            <person name="Salamov A."/>
            <person name="Schmutz J."/>
            <person name="Schouten H.J."/>
            <person name="Shapiro H."/>
            <person name="Stergiopoulos I."/>
            <person name="Torriani S.F.F."/>
            <person name="Tu H."/>
            <person name="de Vries R.P."/>
            <person name="Waalwijk C."/>
            <person name="Ware S.B."/>
            <person name="Wiebenga A."/>
            <person name="Zwiers L.-H."/>
            <person name="Oliver R.P."/>
            <person name="Grigoriev I.V."/>
            <person name="Kema G.H.J."/>
        </authorList>
    </citation>
    <scope>NUCLEOTIDE SEQUENCE [LARGE SCALE GENOMIC DNA]</scope>
    <source>
        <strain evidence="3">CBS 115943 / IPO323</strain>
    </source>
</reference>
<evidence type="ECO:0000256" key="1">
    <source>
        <dbReference type="SAM" id="MobiDB-lite"/>
    </source>
</evidence>
<evidence type="ECO:0000313" key="2">
    <source>
        <dbReference type="EMBL" id="EGP86267.1"/>
    </source>
</evidence>
<dbReference type="OrthoDB" id="3650820at2759"/>
<protein>
    <submittedName>
        <fullName evidence="2">Uncharacterized protein</fullName>
    </submittedName>
</protein>
<dbReference type="Proteomes" id="UP000008062">
    <property type="component" value="Chromosome 7"/>
</dbReference>
<dbReference type="OMA" id="CHARKYQ"/>
<feature type="region of interest" description="Disordered" evidence="1">
    <location>
        <begin position="1"/>
        <end position="31"/>
    </location>
</feature>
<keyword evidence="3" id="KW-1185">Reference proteome</keyword>
<dbReference type="AlphaFoldDB" id="F9XGH1"/>